<dbReference type="PANTHER" id="PTHR30273:SF2">
    <property type="entry name" value="PROTEIN FECR"/>
    <property type="match status" value="1"/>
</dbReference>
<evidence type="ECO:0000313" key="4">
    <source>
        <dbReference type="EMBL" id="TDQ72248.1"/>
    </source>
</evidence>
<dbReference type="Pfam" id="PF16344">
    <property type="entry name" value="FecR_C"/>
    <property type="match status" value="1"/>
</dbReference>
<evidence type="ECO:0000256" key="1">
    <source>
        <dbReference type="SAM" id="Phobius"/>
    </source>
</evidence>
<accession>A0A4R6W6G3</accession>
<organism evidence="4 5">
    <name type="scientific">Sphingobacterium yanglingense</name>
    <dbReference type="NCBI Taxonomy" id="1437280"/>
    <lineage>
        <taxon>Bacteria</taxon>
        <taxon>Pseudomonadati</taxon>
        <taxon>Bacteroidota</taxon>
        <taxon>Sphingobacteriia</taxon>
        <taxon>Sphingobacteriales</taxon>
        <taxon>Sphingobacteriaceae</taxon>
        <taxon>Sphingobacterium</taxon>
    </lineage>
</organism>
<evidence type="ECO:0000259" key="2">
    <source>
        <dbReference type="Pfam" id="PF04773"/>
    </source>
</evidence>
<feature type="transmembrane region" description="Helical" evidence="1">
    <location>
        <begin position="93"/>
        <end position="115"/>
    </location>
</feature>
<keyword evidence="1" id="KW-1133">Transmembrane helix</keyword>
<sequence length="391" mass="43625">MGKNNHIRSLYHRYINGKTSVKETDDLFKYFDVSSEEDLKQLIDTSFDTVEEDISPVTVSEEQVLHRIDESIHNHIQLHQDGHSPAIRRRFPILRWSAAAAVFIVAGWAIAHWGLTTTPTYPSDTNTVVNDPSPGRTQATLTLADGQLIELKENEEGITIVDNQVKYADGSPIADSPLATKLNTINTPRGGQYRITLPDGTKVWLNAASTLRYPGRFLTNERVVELDGEAYFEVSKAIGKPFRVVSRQQVVQVLGTYFNINSYPDEPSIKTTLLEGAVKVTSADKLRSVTLSPGKQAVLTEEELHTRDADTDVVMAWKNDDFIFRGQNLQTTMRQLARWYDVEIAYASTAPVHLKIGGSISRKNSLSSVLKAMESTNSIAFEFDGKTILVK</sequence>
<feature type="domain" description="Protein FecR C-terminal" evidence="3">
    <location>
        <begin position="321"/>
        <end position="390"/>
    </location>
</feature>
<evidence type="ECO:0000259" key="3">
    <source>
        <dbReference type="Pfam" id="PF16344"/>
    </source>
</evidence>
<dbReference type="OrthoDB" id="752625at2"/>
<comment type="caution">
    <text evidence="4">The sequence shown here is derived from an EMBL/GenBank/DDBJ whole genome shotgun (WGS) entry which is preliminary data.</text>
</comment>
<dbReference type="PANTHER" id="PTHR30273">
    <property type="entry name" value="PERIPLASMIC SIGNAL SENSOR AND SIGMA FACTOR ACTIVATOR FECR-RELATED"/>
    <property type="match status" value="1"/>
</dbReference>
<name>A0A4R6W6G3_9SPHI</name>
<dbReference type="GO" id="GO:0016989">
    <property type="term" value="F:sigma factor antagonist activity"/>
    <property type="evidence" value="ECO:0007669"/>
    <property type="project" value="TreeGrafter"/>
</dbReference>
<dbReference type="Gene3D" id="2.60.120.1440">
    <property type="match status" value="1"/>
</dbReference>
<dbReference type="InterPro" id="IPR012373">
    <property type="entry name" value="Ferrdict_sens_TM"/>
</dbReference>
<gene>
    <name evidence="4" type="ORF">CLV99_4711</name>
</gene>
<dbReference type="AlphaFoldDB" id="A0A4R6W6G3"/>
<proteinExistence type="predicted"/>
<dbReference type="Proteomes" id="UP000295292">
    <property type="component" value="Unassembled WGS sequence"/>
</dbReference>
<dbReference type="InterPro" id="IPR032508">
    <property type="entry name" value="FecR_C"/>
</dbReference>
<reference evidence="4 5" key="1">
    <citation type="submission" date="2019-03" db="EMBL/GenBank/DDBJ databases">
        <title>Genomic Encyclopedia of Archaeal and Bacterial Type Strains, Phase II (KMG-II): from individual species to whole genera.</title>
        <authorList>
            <person name="Goeker M."/>
        </authorList>
    </citation>
    <scope>NUCLEOTIDE SEQUENCE [LARGE SCALE GENOMIC DNA]</scope>
    <source>
        <strain evidence="4 5">DSM 28353</strain>
    </source>
</reference>
<keyword evidence="5" id="KW-1185">Reference proteome</keyword>
<dbReference type="Gene3D" id="3.55.50.30">
    <property type="match status" value="1"/>
</dbReference>
<dbReference type="FunFam" id="2.60.120.1440:FF:000001">
    <property type="entry name" value="Putative anti-sigma factor"/>
    <property type="match status" value="1"/>
</dbReference>
<keyword evidence="1" id="KW-0812">Transmembrane</keyword>
<evidence type="ECO:0000313" key="5">
    <source>
        <dbReference type="Proteomes" id="UP000295292"/>
    </source>
</evidence>
<feature type="domain" description="FecR protein" evidence="2">
    <location>
        <begin position="184"/>
        <end position="279"/>
    </location>
</feature>
<dbReference type="RefSeq" id="WP_133586837.1">
    <property type="nucleotide sequence ID" value="NZ_SNYV01000020.1"/>
</dbReference>
<dbReference type="InterPro" id="IPR006860">
    <property type="entry name" value="FecR"/>
</dbReference>
<protein>
    <submittedName>
        <fullName evidence="4">FecR family protein</fullName>
    </submittedName>
</protein>
<keyword evidence="1" id="KW-0472">Membrane</keyword>
<dbReference type="Pfam" id="PF04773">
    <property type="entry name" value="FecR"/>
    <property type="match status" value="1"/>
</dbReference>
<dbReference type="EMBL" id="SNYV01000020">
    <property type="protein sequence ID" value="TDQ72248.1"/>
    <property type="molecule type" value="Genomic_DNA"/>
</dbReference>